<reference evidence="3" key="1">
    <citation type="journal article" date="2021" name="Genome Biol. Evol.">
        <title>A High-Quality Reference Genome for a Parasitic Bivalve with Doubly Uniparental Inheritance (Bivalvia: Unionida).</title>
        <authorList>
            <person name="Smith C.H."/>
        </authorList>
    </citation>
    <scope>NUCLEOTIDE SEQUENCE</scope>
    <source>
        <strain evidence="3">CHS0354</strain>
    </source>
</reference>
<dbReference type="EMBL" id="JAEAOA010002117">
    <property type="protein sequence ID" value="KAK3600532.1"/>
    <property type="molecule type" value="Genomic_DNA"/>
</dbReference>
<evidence type="ECO:0000256" key="1">
    <source>
        <dbReference type="ARBA" id="ARBA00022786"/>
    </source>
</evidence>
<gene>
    <name evidence="3" type="ORF">CHS0354_036090</name>
</gene>
<dbReference type="Pfam" id="PF00632">
    <property type="entry name" value="HECT"/>
    <property type="match status" value="1"/>
</dbReference>
<evidence type="ECO:0000313" key="3">
    <source>
        <dbReference type="EMBL" id="KAK3600532.1"/>
    </source>
</evidence>
<keyword evidence="1" id="KW-0833">Ubl conjugation pathway</keyword>
<dbReference type="GO" id="GO:0004842">
    <property type="term" value="F:ubiquitin-protein transferase activity"/>
    <property type="evidence" value="ECO:0007669"/>
    <property type="project" value="InterPro"/>
</dbReference>
<organism evidence="3 4">
    <name type="scientific">Potamilus streckersoni</name>
    <dbReference type="NCBI Taxonomy" id="2493646"/>
    <lineage>
        <taxon>Eukaryota</taxon>
        <taxon>Metazoa</taxon>
        <taxon>Spiralia</taxon>
        <taxon>Lophotrochozoa</taxon>
        <taxon>Mollusca</taxon>
        <taxon>Bivalvia</taxon>
        <taxon>Autobranchia</taxon>
        <taxon>Heteroconchia</taxon>
        <taxon>Palaeoheterodonta</taxon>
        <taxon>Unionida</taxon>
        <taxon>Unionoidea</taxon>
        <taxon>Unionidae</taxon>
        <taxon>Ambleminae</taxon>
        <taxon>Lampsilini</taxon>
        <taxon>Potamilus</taxon>
    </lineage>
</organism>
<keyword evidence="4" id="KW-1185">Reference proteome</keyword>
<reference evidence="3" key="3">
    <citation type="submission" date="2023-05" db="EMBL/GenBank/DDBJ databases">
        <authorList>
            <person name="Smith C.H."/>
        </authorList>
    </citation>
    <scope>NUCLEOTIDE SEQUENCE</scope>
    <source>
        <strain evidence="3">CHS0354</strain>
        <tissue evidence="3">Mantle</tissue>
    </source>
</reference>
<dbReference type="Proteomes" id="UP001195483">
    <property type="component" value="Unassembled WGS sequence"/>
</dbReference>
<protein>
    <recommendedName>
        <fullName evidence="2">HECT domain-containing protein</fullName>
    </recommendedName>
</protein>
<dbReference type="SUPFAM" id="SSF56204">
    <property type="entry name" value="Hect, E3 ligase catalytic domain"/>
    <property type="match status" value="1"/>
</dbReference>
<feature type="domain" description="HECT" evidence="2">
    <location>
        <begin position="190"/>
        <end position="289"/>
    </location>
</feature>
<accession>A0AAE0SYI5</accession>
<dbReference type="InterPro" id="IPR035983">
    <property type="entry name" value="Hect_E3_ubiquitin_ligase"/>
</dbReference>
<name>A0AAE0SYI5_9BIVA</name>
<reference evidence="3" key="2">
    <citation type="journal article" date="2021" name="Genome Biol. Evol.">
        <title>Developing a high-quality reference genome for a parasitic bivalve with doubly uniparental inheritance (Bivalvia: Unionida).</title>
        <authorList>
            <person name="Smith C.H."/>
        </authorList>
    </citation>
    <scope>NUCLEOTIDE SEQUENCE</scope>
    <source>
        <strain evidence="3">CHS0354</strain>
        <tissue evidence="3">Mantle</tissue>
    </source>
</reference>
<dbReference type="Gene3D" id="3.30.2410.10">
    <property type="entry name" value="Hect, E3 ligase catalytic domain"/>
    <property type="match status" value="1"/>
</dbReference>
<evidence type="ECO:0000259" key="2">
    <source>
        <dbReference type="Pfam" id="PF00632"/>
    </source>
</evidence>
<dbReference type="AlphaFoldDB" id="A0AAE0SYI5"/>
<proteinExistence type="predicted"/>
<dbReference type="InterPro" id="IPR000569">
    <property type="entry name" value="HECT_dom"/>
</dbReference>
<evidence type="ECO:0000313" key="4">
    <source>
        <dbReference type="Proteomes" id="UP001195483"/>
    </source>
</evidence>
<sequence length="296" mass="33432">MFTSYWNCVTNNFFHGDTVKVPCVPTSRYFESQTVFRAAGRILTHALLLTGSLPLDISVAFLWSAIKPSLPPADETVLKDFSKFVSTAEARAIAMGLEETSDVFSDDLMSQLMDIFTRFGMNNIPSPKHFRQQVLMIARVELIVKPSYFGQIMMKAVPKMWMTDLWDCISECGLIEMYKSLQPTPQKVLQKLKTETDEKYLSSPQQVAFIYLKDFIRCLDSEALAQFLHFTTGSTSMPEEPIVVSINNHTGINRIPKAHSCGPMLEISTAYSSLSEFKRELTAIIFNDKLYAMSLA</sequence>
<comment type="caution">
    <text evidence="3">The sequence shown here is derived from an EMBL/GenBank/DDBJ whole genome shotgun (WGS) entry which is preliminary data.</text>
</comment>